<name>A0A0A7RPS6_LITLI</name>
<evidence type="ECO:0000256" key="12">
    <source>
        <dbReference type="ARBA" id="ARBA00023186"/>
    </source>
</evidence>
<feature type="signal peptide" evidence="16">
    <location>
        <begin position="1"/>
        <end position="16"/>
    </location>
</feature>
<dbReference type="Gene3D" id="2.60.120.200">
    <property type="match status" value="1"/>
</dbReference>
<feature type="compositionally biased region" description="Basic and acidic residues" evidence="17">
    <location>
        <begin position="351"/>
        <end position="387"/>
    </location>
</feature>
<feature type="region of interest" description="Disordered" evidence="17">
    <location>
        <begin position="202"/>
        <end position="289"/>
    </location>
</feature>
<feature type="chain" id="PRO_5002033457" description="Calreticulin" evidence="16">
    <location>
        <begin position="17"/>
        <end position="408"/>
    </location>
</feature>
<evidence type="ECO:0000256" key="6">
    <source>
        <dbReference type="ARBA" id="ARBA00022734"/>
    </source>
</evidence>
<keyword evidence="4" id="KW-0479">Metal-binding</keyword>
<evidence type="ECO:0000313" key="18">
    <source>
        <dbReference type="EMBL" id="AJA37901.1"/>
    </source>
</evidence>
<evidence type="ECO:0000256" key="5">
    <source>
        <dbReference type="ARBA" id="ARBA00022729"/>
    </source>
</evidence>
<evidence type="ECO:0000256" key="11">
    <source>
        <dbReference type="ARBA" id="ARBA00023157"/>
    </source>
</evidence>
<dbReference type="GO" id="GO:0005509">
    <property type="term" value="F:calcium ion binding"/>
    <property type="evidence" value="ECO:0007669"/>
    <property type="project" value="InterPro"/>
</dbReference>
<comment type="subcellular location">
    <subcellularLocation>
        <location evidence="1 13">Endoplasmic reticulum lumen</location>
    </subcellularLocation>
</comment>
<evidence type="ECO:0000256" key="13">
    <source>
        <dbReference type="PIRNR" id="PIRNR002356"/>
    </source>
</evidence>
<dbReference type="PROSITE" id="PS00804">
    <property type="entry name" value="CALRETICULIN_2"/>
    <property type="match status" value="1"/>
</dbReference>
<dbReference type="SUPFAM" id="SSF49899">
    <property type="entry name" value="Concanavalin A-like lectins/glucanases"/>
    <property type="match status" value="1"/>
</dbReference>
<dbReference type="InterPro" id="IPR013320">
    <property type="entry name" value="ConA-like_dom_sf"/>
</dbReference>
<dbReference type="AlphaFoldDB" id="A0A0A7RPS6"/>
<feature type="binding site" evidence="14">
    <location>
        <position position="109"/>
    </location>
    <ligand>
        <name>an alpha-D-glucoside</name>
        <dbReference type="ChEBI" id="CHEBI:22390"/>
    </ligand>
</feature>
<protein>
    <recommendedName>
        <fullName evidence="3 13">Calreticulin</fullName>
    </recommendedName>
</protein>
<dbReference type="PANTHER" id="PTHR11073:SF2">
    <property type="entry name" value="CALRETICULIN"/>
    <property type="match status" value="1"/>
</dbReference>
<dbReference type="InterPro" id="IPR018124">
    <property type="entry name" value="Calret/calnex_CS"/>
</dbReference>
<dbReference type="FunFam" id="2.60.120.200:FF:000122">
    <property type="entry name" value="Calreticulin 3"/>
    <property type="match status" value="1"/>
</dbReference>
<evidence type="ECO:0000256" key="4">
    <source>
        <dbReference type="ARBA" id="ARBA00022723"/>
    </source>
</evidence>
<feature type="binding site" evidence="14">
    <location>
        <position position="317"/>
    </location>
    <ligand>
        <name>an alpha-D-glucoside</name>
        <dbReference type="ChEBI" id="CHEBI:22390"/>
    </ligand>
</feature>
<comment type="similarity">
    <text evidence="2 13 16">Belongs to the calreticulin family.</text>
</comment>
<evidence type="ECO:0000256" key="7">
    <source>
        <dbReference type="ARBA" id="ARBA00022737"/>
    </source>
</evidence>
<evidence type="ECO:0000256" key="2">
    <source>
        <dbReference type="ARBA" id="ARBA00010983"/>
    </source>
</evidence>
<dbReference type="GO" id="GO:0051082">
    <property type="term" value="F:unfolded protein binding"/>
    <property type="evidence" value="ECO:0007669"/>
    <property type="project" value="InterPro"/>
</dbReference>
<keyword evidence="11 15" id="KW-1015">Disulfide bond</keyword>
<feature type="binding site" evidence="14">
    <location>
        <position position="135"/>
    </location>
    <ligand>
        <name>an alpha-D-glucoside</name>
        <dbReference type="ChEBI" id="CHEBI:22390"/>
    </ligand>
</feature>
<dbReference type="EMBL" id="KM892487">
    <property type="protein sequence ID" value="AJA37901.1"/>
    <property type="molecule type" value="mRNA"/>
</dbReference>
<dbReference type="GO" id="GO:0005789">
    <property type="term" value="C:endoplasmic reticulum membrane"/>
    <property type="evidence" value="ECO:0007669"/>
    <property type="project" value="TreeGrafter"/>
</dbReference>
<dbReference type="GO" id="GO:0036503">
    <property type="term" value="P:ERAD pathway"/>
    <property type="evidence" value="ECO:0007669"/>
    <property type="project" value="TreeGrafter"/>
</dbReference>
<feature type="region of interest" description="Disordered" evidence="17">
    <location>
        <begin position="340"/>
        <end position="408"/>
    </location>
</feature>
<keyword evidence="10" id="KW-0106">Calcium</keyword>
<evidence type="ECO:0000256" key="8">
    <source>
        <dbReference type="ARBA" id="ARBA00022824"/>
    </source>
</evidence>
<dbReference type="GO" id="GO:0005788">
    <property type="term" value="C:endoplasmic reticulum lumen"/>
    <property type="evidence" value="ECO:0007669"/>
    <property type="project" value="UniProtKB-SubCell"/>
</dbReference>
<feature type="compositionally biased region" description="Acidic residues" evidence="17">
    <location>
        <begin position="388"/>
        <end position="408"/>
    </location>
</feature>
<evidence type="ECO:0000256" key="10">
    <source>
        <dbReference type="ARBA" id="ARBA00022837"/>
    </source>
</evidence>
<dbReference type="GO" id="GO:0006457">
    <property type="term" value="P:protein folding"/>
    <property type="evidence" value="ECO:0007669"/>
    <property type="project" value="InterPro"/>
</dbReference>
<evidence type="ECO:0000256" key="17">
    <source>
        <dbReference type="SAM" id="MobiDB-lite"/>
    </source>
</evidence>
<reference evidence="18" key="1">
    <citation type="journal article" date="2015" name="Dev. Comp. Immunol.">
        <title>Lectin-like molecules in transcriptome of Littorina littorea hemocytes.</title>
        <authorList>
            <person name="Gorbushin A.M."/>
            <person name="Borisova E.A."/>
        </authorList>
    </citation>
    <scope>NUCLEOTIDE SEQUENCE</scope>
</reference>
<keyword evidence="8 13" id="KW-0256">Endoplasmic reticulum</keyword>
<proteinExistence type="evidence at transcript level"/>
<evidence type="ECO:0000256" key="9">
    <source>
        <dbReference type="ARBA" id="ARBA00022833"/>
    </source>
</evidence>
<dbReference type="PIRSF" id="PIRSF002356">
    <property type="entry name" value="Calreticulin"/>
    <property type="match status" value="1"/>
</dbReference>
<dbReference type="FunFam" id="2.10.250.10:FF:000002">
    <property type="entry name" value="Calreticulin"/>
    <property type="match status" value="1"/>
</dbReference>
<keyword evidence="5 16" id="KW-0732">Signal</keyword>
<feature type="compositionally biased region" description="Acidic residues" evidence="17">
    <location>
        <begin position="252"/>
        <end position="261"/>
    </location>
</feature>
<feature type="binding site" evidence="14">
    <location>
        <position position="128"/>
    </location>
    <ligand>
        <name>an alpha-D-glucoside</name>
        <dbReference type="ChEBI" id="CHEBI:22390"/>
    </ligand>
</feature>
<keyword evidence="7" id="KW-0677">Repeat</keyword>
<keyword evidence="9" id="KW-0862">Zinc</keyword>
<dbReference type="InterPro" id="IPR009169">
    <property type="entry name" value="Calreticulin"/>
</dbReference>
<evidence type="ECO:0000256" key="14">
    <source>
        <dbReference type="PIRSR" id="PIRSR002356-1"/>
    </source>
</evidence>
<dbReference type="Pfam" id="PF00262">
    <property type="entry name" value="Calreticulin"/>
    <property type="match status" value="2"/>
</dbReference>
<accession>A0A0A7RPS6</accession>
<evidence type="ECO:0000256" key="15">
    <source>
        <dbReference type="PIRSR" id="PIRSR002356-3"/>
    </source>
</evidence>
<dbReference type="InterPro" id="IPR001580">
    <property type="entry name" value="Calret/calnex"/>
</dbReference>
<dbReference type="PROSITE" id="PS00805">
    <property type="entry name" value="CALRETICULIN_REPEAT"/>
    <property type="match status" value="1"/>
</dbReference>
<dbReference type="InterPro" id="IPR009033">
    <property type="entry name" value="Calreticulin/calnexin_P_dom_sf"/>
</dbReference>
<sequence>MKTFVLLLALVGAALCEPTVYFKEEFDDGDKWEERWVESTHKGAEQGKFVLTHGKFYGDAEKDKGLQTSQDARFYGISAKFPKFSNEGKTLVVQFTVKHEQNIDCGGGYAKVFSSDLDQKDMHGDSPYLLMFGPDICGPGTKKVHVIFNYKGKNLLIKKDIRCKDDVYTHLYTLIVRPDNTYEVKIDNEKVESGELEADWDFLPPKTIKDPDAKKPDDWDEREKIDDPDDKKPEDWDKPEHIPDPEAKKPDDWDDEMDGEWEPPMIDNPDYKGEWKPKQIDNPDYKGKWVHPEIDNPEYSEDDKLYAYNDIGALGFDLWQVKAGTIFDNVLITDDADFAKEVGDSTWGQTKDPEKKMKEEQDEEDRKKREAEEKERKEEEDAKKPEGGEDEDEDEGEGDEDEEVHDEL</sequence>
<feature type="binding site" evidence="14">
    <location>
        <position position="111"/>
    </location>
    <ligand>
        <name>an alpha-D-glucoside</name>
        <dbReference type="ChEBI" id="CHEBI:22390"/>
    </ligand>
</feature>
<dbReference type="PANTHER" id="PTHR11073">
    <property type="entry name" value="CALRETICULIN AND CALNEXIN"/>
    <property type="match status" value="1"/>
</dbReference>
<evidence type="ECO:0000256" key="16">
    <source>
        <dbReference type="RuleBase" id="RU362126"/>
    </source>
</evidence>
<evidence type="ECO:0000256" key="3">
    <source>
        <dbReference type="ARBA" id="ARBA00015837"/>
    </source>
</evidence>
<dbReference type="PRINTS" id="PR00626">
    <property type="entry name" value="CALRETICULIN"/>
</dbReference>
<keyword evidence="6" id="KW-0430">Lectin</keyword>
<keyword evidence="12 13" id="KW-0143">Chaperone</keyword>
<feature type="disulfide bond" evidence="15">
    <location>
        <begin position="105"/>
        <end position="137"/>
    </location>
</feature>
<evidence type="ECO:0000256" key="1">
    <source>
        <dbReference type="ARBA" id="ARBA00004319"/>
    </source>
</evidence>
<dbReference type="Gene3D" id="2.10.250.10">
    <property type="entry name" value="Calreticulin/calnexin, P domain"/>
    <property type="match status" value="1"/>
</dbReference>
<dbReference type="GO" id="GO:0030246">
    <property type="term" value="F:carbohydrate binding"/>
    <property type="evidence" value="ECO:0007669"/>
    <property type="project" value="UniProtKB-KW"/>
</dbReference>
<feature type="compositionally biased region" description="Basic and acidic residues" evidence="17">
    <location>
        <begin position="269"/>
        <end position="289"/>
    </location>
</feature>
<dbReference type="SUPFAM" id="SSF63887">
    <property type="entry name" value="P-domain of calnexin/calreticulin"/>
    <property type="match status" value="1"/>
</dbReference>
<feature type="compositionally biased region" description="Basic and acidic residues" evidence="17">
    <location>
        <begin position="207"/>
        <end position="251"/>
    </location>
</feature>
<organism evidence="18">
    <name type="scientific">Littorina littorea</name>
    <name type="common">Common periwinkle</name>
    <dbReference type="NCBI Taxonomy" id="31216"/>
    <lineage>
        <taxon>Eukaryota</taxon>
        <taxon>Metazoa</taxon>
        <taxon>Spiralia</taxon>
        <taxon>Lophotrochozoa</taxon>
        <taxon>Mollusca</taxon>
        <taxon>Gastropoda</taxon>
        <taxon>Caenogastropoda</taxon>
        <taxon>Littorinimorpha</taxon>
        <taxon>Littorinoidea</taxon>
        <taxon>Littorinidae</taxon>
        <taxon>Littorina</taxon>
    </lineage>
</organism>